<comment type="caution">
    <text evidence="1">The sequence shown here is derived from an EMBL/GenBank/DDBJ whole genome shotgun (WGS) entry which is preliminary data.</text>
</comment>
<dbReference type="Gene3D" id="2.60.40.3080">
    <property type="match status" value="1"/>
</dbReference>
<reference evidence="1 2" key="1">
    <citation type="submission" date="2014-04" db="EMBL/GenBank/DDBJ databases">
        <authorList>
            <person name="Sears C."/>
            <person name="Carroll K."/>
            <person name="Sack B.R."/>
            <person name="Qadri F."/>
            <person name="Myers L.L."/>
            <person name="Chung G.-T."/>
            <person name="Escheverria P."/>
            <person name="Fraser C.M."/>
            <person name="Sadzewicz L."/>
            <person name="Shefchek K.A."/>
            <person name="Tallon L."/>
            <person name="Das S.P."/>
            <person name="Daugherty S."/>
            <person name="Mongodin E.F."/>
        </authorList>
    </citation>
    <scope>NUCLEOTIDE SEQUENCE [LARGE SCALE GENOMIC DNA]</scope>
    <source>
        <strain evidence="1 2">3975 RP4</strain>
    </source>
</reference>
<dbReference type="AlphaFoldDB" id="A0A069SLG3"/>
<evidence type="ECO:0000313" key="1">
    <source>
        <dbReference type="EMBL" id="KDS54821.1"/>
    </source>
</evidence>
<accession>A0A069SLG3</accession>
<dbReference type="EMBL" id="JNHM01000019">
    <property type="protein sequence ID" value="KDS54821.1"/>
    <property type="molecule type" value="Genomic_DNA"/>
</dbReference>
<evidence type="ECO:0008006" key="3">
    <source>
        <dbReference type="Google" id="ProtNLM"/>
    </source>
</evidence>
<proteinExistence type="predicted"/>
<evidence type="ECO:0000313" key="2">
    <source>
        <dbReference type="Proteomes" id="UP000027661"/>
    </source>
</evidence>
<dbReference type="RefSeq" id="WP_005845636.1">
    <property type="nucleotide sequence ID" value="NZ_JNHM01000019.1"/>
</dbReference>
<dbReference type="Pfam" id="PF11589">
    <property type="entry name" value="DUF3244"/>
    <property type="match status" value="1"/>
</dbReference>
<gene>
    <name evidence="1" type="ORF">M099_1504</name>
</gene>
<dbReference type="Proteomes" id="UP000027661">
    <property type="component" value="Unassembled WGS sequence"/>
</dbReference>
<sequence>MKLKSIKKKIWSIVIIITTLIGILPVQANTTETPVKDVELDGRWDDPIRSAATNCPITVFTDGYLLTLKNASPDRDMTIRITDMAKGGVVYENDIPEVQSAYITISIANFPAEEYKLEITGTPSGHLTGYFTQE</sequence>
<dbReference type="InterPro" id="IPR021638">
    <property type="entry name" value="DUF3244"/>
</dbReference>
<organism evidence="1 2">
    <name type="scientific">Phocaeicola vulgatus str. 3975 RP4</name>
    <dbReference type="NCBI Taxonomy" id="1339352"/>
    <lineage>
        <taxon>Bacteria</taxon>
        <taxon>Pseudomonadati</taxon>
        <taxon>Bacteroidota</taxon>
        <taxon>Bacteroidia</taxon>
        <taxon>Bacteroidales</taxon>
        <taxon>Bacteroidaceae</taxon>
        <taxon>Phocaeicola</taxon>
    </lineage>
</organism>
<dbReference type="PATRIC" id="fig|1339352.3.peg.1456"/>
<name>A0A069SLG3_PHOVU</name>
<protein>
    <recommendedName>
        <fullName evidence="3">DUF3244 domain-containing protein</fullName>
    </recommendedName>
</protein>